<dbReference type="AlphaFoldDB" id="A0A7K1Y332"/>
<evidence type="ECO:0000313" key="3">
    <source>
        <dbReference type="Proteomes" id="UP000451233"/>
    </source>
</evidence>
<organism evidence="2 3">
    <name type="scientific">Hufsiella ginkgonis</name>
    <dbReference type="NCBI Taxonomy" id="2695274"/>
    <lineage>
        <taxon>Bacteria</taxon>
        <taxon>Pseudomonadati</taxon>
        <taxon>Bacteroidota</taxon>
        <taxon>Sphingobacteriia</taxon>
        <taxon>Sphingobacteriales</taxon>
        <taxon>Sphingobacteriaceae</taxon>
        <taxon>Hufsiella</taxon>
    </lineage>
</organism>
<evidence type="ECO:0000256" key="1">
    <source>
        <dbReference type="SAM" id="SignalP"/>
    </source>
</evidence>
<dbReference type="EMBL" id="WVHS01000005">
    <property type="protein sequence ID" value="MXV17704.1"/>
    <property type="molecule type" value="Genomic_DNA"/>
</dbReference>
<feature type="chain" id="PRO_5029640634" evidence="1">
    <location>
        <begin position="22"/>
        <end position="116"/>
    </location>
</feature>
<protein>
    <submittedName>
        <fullName evidence="2">Uncharacterized protein</fullName>
    </submittedName>
</protein>
<evidence type="ECO:0000313" key="2">
    <source>
        <dbReference type="EMBL" id="MXV17704.1"/>
    </source>
</evidence>
<accession>A0A7K1Y332</accession>
<keyword evidence="3" id="KW-1185">Reference proteome</keyword>
<gene>
    <name evidence="2" type="ORF">GS398_20550</name>
</gene>
<sequence length="116" mass="13004">MKTTYFFTTALLILVATTGFADDKNKESKKARNEKATEKSVTKFTSFKAPEFNWGSPEDATIAIENIHAAKMAFALPKFVWGEDTEVTVEEKTAEIKLPAFVWGNPEEVEMPDPLK</sequence>
<proteinExistence type="predicted"/>
<dbReference type="Proteomes" id="UP000451233">
    <property type="component" value="Unassembled WGS sequence"/>
</dbReference>
<feature type="signal peptide" evidence="1">
    <location>
        <begin position="1"/>
        <end position="21"/>
    </location>
</feature>
<keyword evidence="1" id="KW-0732">Signal</keyword>
<dbReference type="RefSeq" id="WP_160908690.1">
    <property type="nucleotide sequence ID" value="NZ_WVHS01000005.1"/>
</dbReference>
<name>A0A7K1Y332_9SPHI</name>
<reference evidence="2 3" key="1">
    <citation type="submission" date="2019-11" db="EMBL/GenBank/DDBJ databases">
        <title>Pedobacter sp. HMF7056 Genome sequencing and assembly.</title>
        <authorList>
            <person name="Kang H."/>
            <person name="Kim H."/>
            <person name="Joh K."/>
        </authorList>
    </citation>
    <scope>NUCLEOTIDE SEQUENCE [LARGE SCALE GENOMIC DNA]</scope>
    <source>
        <strain evidence="2 3">HMF7056</strain>
    </source>
</reference>
<comment type="caution">
    <text evidence="2">The sequence shown here is derived from an EMBL/GenBank/DDBJ whole genome shotgun (WGS) entry which is preliminary data.</text>
</comment>